<comment type="similarity">
    <text evidence="1">Belongs to the sigma-70 factor family. ECF subfamily.</text>
</comment>
<protein>
    <submittedName>
        <fullName evidence="9">RNA polymerase sigma-70 factor (ECF subfamily)</fullName>
    </submittedName>
</protein>
<feature type="domain" description="RNA polymerase sigma factor 70 region 4 type 2" evidence="7">
    <location>
        <begin position="119"/>
        <end position="163"/>
    </location>
</feature>
<dbReference type="Pfam" id="PF20239">
    <property type="entry name" value="DUF6596"/>
    <property type="match status" value="1"/>
</dbReference>
<dbReference type="PANTHER" id="PTHR47756">
    <property type="entry name" value="BLL6612 PROTEIN-RELATED"/>
    <property type="match status" value="1"/>
</dbReference>
<dbReference type="Proteomes" id="UP000551501">
    <property type="component" value="Unassembled WGS sequence"/>
</dbReference>
<dbReference type="Pfam" id="PF04542">
    <property type="entry name" value="Sigma70_r2"/>
    <property type="match status" value="1"/>
</dbReference>
<dbReference type="InterPro" id="IPR046531">
    <property type="entry name" value="DUF6596"/>
</dbReference>
<proteinExistence type="inferred from homology"/>
<dbReference type="InterPro" id="IPR013249">
    <property type="entry name" value="RNA_pol_sigma70_r4_t2"/>
</dbReference>
<dbReference type="PANTHER" id="PTHR47756:SF2">
    <property type="entry name" value="BLL6612 PROTEIN"/>
    <property type="match status" value="1"/>
</dbReference>
<keyword evidence="4" id="KW-0238">DNA-binding</keyword>
<evidence type="ECO:0000259" key="8">
    <source>
        <dbReference type="Pfam" id="PF20239"/>
    </source>
</evidence>
<dbReference type="GO" id="GO:0016987">
    <property type="term" value="F:sigma factor activity"/>
    <property type="evidence" value="ECO:0007669"/>
    <property type="project" value="UniProtKB-KW"/>
</dbReference>
<dbReference type="InterPro" id="IPR013325">
    <property type="entry name" value="RNA_pol_sigma_r2"/>
</dbReference>
<sequence>MSDATQRALAAVDHDGRSRLLATLTRQFGDLDLAEDALQDALAQALVSWPESGVPRSPVAWLTTTARRKALDVVRRDAVLATKLARLRDEASRAPNPSGGEEAVPDDRLGMFFACTHPVLRPEDRIALMLRFVGGLSTVEVAHALLTPTATVQQRIVRAKKRIRALGVPFTPPRTDDLPDRIDGVLRVVYLLFSEGFARSTGRAHVDDDLTAEAVRLARLLHRLLPTAETTGLLALLLLTQARRPARTTADGIPVPLADQDRSRWIGDLIVEGLALAESAAGSRGAGPYAIQASIAAVHAEARTADDTDWSQIAVLYRLLQDHDPGPVVRVGRAVAVGRAFGPHRGLDLLDALREEPALARYRPFHIARAITLAEVGDSDGAAAAYRRALELPGNTAEDDFLADALDEFGDRSPDS</sequence>
<organism evidence="9 10">
    <name type="scientific">Gordonia humi</name>
    <dbReference type="NCBI Taxonomy" id="686429"/>
    <lineage>
        <taxon>Bacteria</taxon>
        <taxon>Bacillati</taxon>
        <taxon>Actinomycetota</taxon>
        <taxon>Actinomycetes</taxon>
        <taxon>Mycobacteriales</taxon>
        <taxon>Gordoniaceae</taxon>
        <taxon>Gordonia</taxon>
    </lineage>
</organism>
<gene>
    <name evidence="9" type="ORF">BKA16_002479</name>
</gene>
<dbReference type="Pfam" id="PF08281">
    <property type="entry name" value="Sigma70_r4_2"/>
    <property type="match status" value="1"/>
</dbReference>
<evidence type="ECO:0000256" key="5">
    <source>
        <dbReference type="ARBA" id="ARBA00023163"/>
    </source>
</evidence>
<evidence type="ECO:0000259" key="6">
    <source>
        <dbReference type="Pfam" id="PF04542"/>
    </source>
</evidence>
<evidence type="ECO:0000256" key="3">
    <source>
        <dbReference type="ARBA" id="ARBA00023082"/>
    </source>
</evidence>
<dbReference type="InterPro" id="IPR036388">
    <property type="entry name" value="WH-like_DNA-bd_sf"/>
</dbReference>
<name>A0A840F8S9_9ACTN</name>
<dbReference type="GO" id="GO:0006352">
    <property type="term" value="P:DNA-templated transcription initiation"/>
    <property type="evidence" value="ECO:0007669"/>
    <property type="project" value="InterPro"/>
</dbReference>
<comment type="caution">
    <text evidence="9">The sequence shown here is derived from an EMBL/GenBank/DDBJ whole genome shotgun (WGS) entry which is preliminary data.</text>
</comment>
<dbReference type="SUPFAM" id="SSF88659">
    <property type="entry name" value="Sigma3 and sigma4 domains of RNA polymerase sigma factors"/>
    <property type="match status" value="1"/>
</dbReference>
<dbReference type="GO" id="GO:0003677">
    <property type="term" value="F:DNA binding"/>
    <property type="evidence" value="ECO:0007669"/>
    <property type="project" value="UniProtKB-KW"/>
</dbReference>
<evidence type="ECO:0000256" key="2">
    <source>
        <dbReference type="ARBA" id="ARBA00023015"/>
    </source>
</evidence>
<dbReference type="EMBL" id="JACIFP010000001">
    <property type="protein sequence ID" value="MBB4135927.1"/>
    <property type="molecule type" value="Genomic_DNA"/>
</dbReference>
<keyword evidence="2" id="KW-0805">Transcription regulation</keyword>
<dbReference type="Gene3D" id="1.10.1740.10">
    <property type="match status" value="1"/>
</dbReference>
<keyword evidence="10" id="KW-1185">Reference proteome</keyword>
<dbReference type="SUPFAM" id="SSF88946">
    <property type="entry name" value="Sigma2 domain of RNA polymerase sigma factors"/>
    <property type="match status" value="1"/>
</dbReference>
<feature type="domain" description="RNA polymerase sigma-70 region 2" evidence="6">
    <location>
        <begin position="18"/>
        <end position="77"/>
    </location>
</feature>
<dbReference type="InterPro" id="IPR007627">
    <property type="entry name" value="RNA_pol_sigma70_r2"/>
</dbReference>
<accession>A0A840F8S9</accession>
<evidence type="ECO:0000259" key="7">
    <source>
        <dbReference type="Pfam" id="PF08281"/>
    </source>
</evidence>
<evidence type="ECO:0000313" key="9">
    <source>
        <dbReference type="EMBL" id="MBB4135927.1"/>
    </source>
</evidence>
<evidence type="ECO:0000256" key="4">
    <source>
        <dbReference type="ARBA" id="ARBA00023125"/>
    </source>
</evidence>
<dbReference type="AlphaFoldDB" id="A0A840F8S9"/>
<dbReference type="Gene3D" id="1.10.10.10">
    <property type="entry name" value="Winged helix-like DNA-binding domain superfamily/Winged helix DNA-binding domain"/>
    <property type="match status" value="1"/>
</dbReference>
<keyword evidence="5" id="KW-0804">Transcription</keyword>
<dbReference type="InterPro" id="IPR013324">
    <property type="entry name" value="RNA_pol_sigma_r3/r4-like"/>
</dbReference>
<dbReference type="CDD" id="cd06171">
    <property type="entry name" value="Sigma70_r4"/>
    <property type="match status" value="1"/>
</dbReference>
<dbReference type="RefSeq" id="WP_183370925.1">
    <property type="nucleotide sequence ID" value="NZ_BAABHL010000040.1"/>
</dbReference>
<feature type="domain" description="DUF6596" evidence="8">
    <location>
        <begin position="181"/>
        <end position="280"/>
    </location>
</feature>
<evidence type="ECO:0000313" key="10">
    <source>
        <dbReference type="Proteomes" id="UP000551501"/>
    </source>
</evidence>
<keyword evidence="3" id="KW-0731">Sigma factor</keyword>
<reference evidence="9 10" key="1">
    <citation type="submission" date="2020-08" db="EMBL/GenBank/DDBJ databases">
        <title>Sequencing the genomes of 1000 actinobacteria strains.</title>
        <authorList>
            <person name="Klenk H.-P."/>
        </authorList>
    </citation>
    <scope>NUCLEOTIDE SEQUENCE [LARGE SCALE GENOMIC DNA]</scope>
    <source>
        <strain evidence="9 10">DSM 45298</strain>
    </source>
</reference>
<evidence type="ECO:0000256" key="1">
    <source>
        <dbReference type="ARBA" id="ARBA00010641"/>
    </source>
</evidence>